<dbReference type="NCBIfam" id="NF006139">
    <property type="entry name" value="PRK08289.1"/>
    <property type="match status" value="1"/>
</dbReference>
<dbReference type="SUPFAM" id="SSF55347">
    <property type="entry name" value="Glyceraldehyde-3-phosphate dehydrogenase-like, C-terminal domain"/>
    <property type="match status" value="1"/>
</dbReference>
<dbReference type="SMART" id="SM00846">
    <property type="entry name" value="Gp_dh_N"/>
    <property type="match status" value="1"/>
</dbReference>
<dbReference type="CDD" id="cd05214">
    <property type="entry name" value="GAPDH_I_N"/>
    <property type="match status" value="1"/>
</dbReference>
<dbReference type="PRINTS" id="PR00078">
    <property type="entry name" value="G3PDHDRGNASE"/>
</dbReference>
<comment type="similarity">
    <text evidence="2">Belongs to the glyceraldehyde-3-phosphate dehydrogenase family.</text>
</comment>
<gene>
    <name evidence="5" type="ORF">J5V96_05520</name>
</gene>
<dbReference type="InterPro" id="IPR020831">
    <property type="entry name" value="GlycerAld/Erythrose_P_DH"/>
</dbReference>
<evidence type="ECO:0000313" key="5">
    <source>
        <dbReference type="EMBL" id="MBO3662969.1"/>
    </source>
</evidence>
<dbReference type="InterPro" id="IPR020828">
    <property type="entry name" value="GlycerAld_3-P_DH_NAD(P)-bd"/>
</dbReference>
<proteinExistence type="inferred from homology"/>
<protein>
    <submittedName>
        <fullName evidence="5">Glyceraldehyde-3-phosphate dehydrogenase</fullName>
        <ecNumber evidence="5">1.2.1.12</ecNumber>
    </submittedName>
</protein>
<dbReference type="EMBL" id="JAGFOA010000002">
    <property type="protein sequence ID" value="MBO3662969.1"/>
    <property type="molecule type" value="Genomic_DNA"/>
</dbReference>
<dbReference type="GO" id="GO:0051287">
    <property type="term" value="F:NAD binding"/>
    <property type="evidence" value="ECO:0007669"/>
    <property type="project" value="InterPro"/>
</dbReference>
<dbReference type="Gene3D" id="3.40.50.720">
    <property type="entry name" value="NAD(P)-binding Rossmann-like Domain"/>
    <property type="match status" value="1"/>
</dbReference>
<dbReference type="InterPro" id="IPR020829">
    <property type="entry name" value="GlycerAld_3-P_DH_cat"/>
</dbReference>
<keyword evidence="1 5" id="KW-0560">Oxidoreductase</keyword>
<name>A0A939TTH1_9MICO</name>
<evidence type="ECO:0000313" key="6">
    <source>
        <dbReference type="Proteomes" id="UP000680132"/>
    </source>
</evidence>
<feature type="domain" description="Glyceraldehyde 3-phosphate dehydrogenase NAD(P) binding" evidence="4">
    <location>
        <begin position="160"/>
        <end position="320"/>
    </location>
</feature>
<feature type="compositionally biased region" description="Basic and acidic residues" evidence="3">
    <location>
        <begin position="1"/>
        <end position="15"/>
    </location>
</feature>
<evidence type="ECO:0000259" key="4">
    <source>
        <dbReference type="SMART" id="SM00846"/>
    </source>
</evidence>
<dbReference type="PANTHER" id="PTHR43454:SF1">
    <property type="entry name" value="GLYCERALDEHYDE 3-PHOSPHATE DEHYDROGENASE NAD(P) BINDING DOMAIN-CONTAINING PROTEIN"/>
    <property type="match status" value="1"/>
</dbReference>
<dbReference type="EC" id="1.2.1.12" evidence="5"/>
<reference evidence="5" key="1">
    <citation type="submission" date="2021-03" db="EMBL/GenBank/DDBJ databases">
        <title>Microbacterium sp. nov., a novel actinobacterium isolated from cow dung.</title>
        <authorList>
            <person name="Zhang L."/>
        </authorList>
    </citation>
    <scope>NUCLEOTIDE SEQUENCE</scope>
    <source>
        <strain evidence="5">NEAU-LLB</strain>
    </source>
</reference>
<keyword evidence="6" id="KW-1185">Reference proteome</keyword>
<dbReference type="Pfam" id="PF00044">
    <property type="entry name" value="Gp_dh_N"/>
    <property type="match status" value="1"/>
</dbReference>
<evidence type="ECO:0000256" key="1">
    <source>
        <dbReference type="ARBA" id="ARBA00023002"/>
    </source>
</evidence>
<dbReference type="Pfam" id="PF02800">
    <property type="entry name" value="Gp_dh_C"/>
    <property type="match status" value="1"/>
</dbReference>
<evidence type="ECO:0000256" key="3">
    <source>
        <dbReference type="SAM" id="MobiDB-lite"/>
    </source>
</evidence>
<dbReference type="CDD" id="cd18126">
    <property type="entry name" value="GAPDH_I_C"/>
    <property type="match status" value="1"/>
</dbReference>
<dbReference type="Proteomes" id="UP000680132">
    <property type="component" value="Unassembled WGS sequence"/>
</dbReference>
<dbReference type="InterPro" id="IPR036291">
    <property type="entry name" value="NAD(P)-bd_dom_sf"/>
</dbReference>
<dbReference type="SUPFAM" id="SSF51735">
    <property type="entry name" value="NAD(P)-binding Rossmann-fold domains"/>
    <property type="match status" value="1"/>
</dbReference>
<sequence length="525" mass="56956">MRERTARPADEDAPQRSEATVNDPHEPRESAADPAARYREDWIAREELAERMIPLIGRLHRSRGIVTSIHGRRLIGRSPVEILKAHRFARLHGDQVLRPAKTLAVLEAIDRIGPGAASIDVGRLVTRYDERGGSYAVDDLDAFLCGELGEVVGATRPEATDVVLYGFGRIGRLVARILLAHAGGSGLRLRAIVVRRGGENDLRKRASLLRRDSVHGSFAGTIEIDEERSTILANGTLIHVIYSDDPATVDYASHGIRDAIVVDNTGRWRDEEGLSRHLRAAGVARVLLTAPGKGAIKNIVAGVNSHVIEEGDRILSAASCTTNAITPILSVLDEAYGVVRGHVETVHSFTNDQNLIDNFHKGDRRGRSAVLNMVITETGAAKAVAKALPQLEGKLTGSAIRVPTPDVSLAILNLTLARPTSKDELNAYLRQVSLTSPLRQQIDWIESPEVVSTDFVGSNRTGIVDGLATIADGENAVLYVWYDNEYGYSCQVVRVLEQMAGAHPAVLPVREPVVLASPERAALQV</sequence>
<comment type="caution">
    <text evidence="5">The sequence shown here is derived from an EMBL/GenBank/DDBJ whole genome shotgun (WGS) entry which is preliminary data.</text>
</comment>
<dbReference type="Gene3D" id="3.30.360.10">
    <property type="entry name" value="Dihydrodipicolinate Reductase, domain 2"/>
    <property type="match status" value="1"/>
</dbReference>
<organism evidence="5 6">
    <name type="scientific">Microbacterium stercoris</name>
    <dbReference type="NCBI Taxonomy" id="2820289"/>
    <lineage>
        <taxon>Bacteria</taxon>
        <taxon>Bacillati</taxon>
        <taxon>Actinomycetota</taxon>
        <taxon>Actinomycetes</taxon>
        <taxon>Micrococcales</taxon>
        <taxon>Microbacteriaceae</taxon>
        <taxon>Microbacterium</taxon>
    </lineage>
</organism>
<feature type="compositionally biased region" description="Basic and acidic residues" evidence="3">
    <location>
        <begin position="23"/>
        <end position="35"/>
    </location>
</feature>
<dbReference type="PANTHER" id="PTHR43454">
    <property type="entry name" value="GLYCERALDEHYDE-3-PHOSPHATE DEHYDROGENASE"/>
    <property type="match status" value="1"/>
</dbReference>
<dbReference type="AlphaFoldDB" id="A0A939TTH1"/>
<dbReference type="GO" id="GO:0004365">
    <property type="term" value="F:glyceraldehyde-3-phosphate dehydrogenase (NAD+) (phosphorylating) activity"/>
    <property type="evidence" value="ECO:0007669"/>
    <property type="project" value="UniProtKB-EC"/>
</dbReference>
<evidence type="ECO:0000256" key="2">
    <source>
        <dbReference type="RuleBase" id="RU000397"/>
    </source>
</evidence>
<dbReference type="InterPro" id="IPR020830">
    <property type="entry name" value="GlycerAld_3-P_DH_AS"/>
</dbReference>
<dbReference type="PROSITE" id="PS00071">
    <property type="entry name" value="GAPDH"/>
    <property type="match status" value="1"/>
</dbReference>
<feature type="region of interest" description="Disordered" evidence="3">
    <location>
        <begin position="1"/>
        <end position="35"/>
    </location>
</feature>
<accession>A0A939TTH1</accession>